<gene>
    <name evidence="6" type="primary">gabD</name>
    <name evidence="6" type="ORF">KM92DES2_10946</name>
</gene>
<evidence type="ECO:0000256" key="4">
    <source>
        <dbReference type="RuleBase" id="RU003345"/>
    </source>
</evidence>
<evidence type="ECO:0000259" key="5">
    <source>
        <dbReference type="Pfam" id="PF00171"/>
    </source>
</evidence>
<keyword evidence="2 4" id="KW-0560">Oxidoreductase</keyword>
<evidence type="ECO:0000256" key="1">
    <source>
        <dbReference type="ARBA" id="ARBA00009986"/>
    </source>
</evidence>
<dbReference type="FunFam" id="3.40.309.10:FF:000004">
    <property type="entry name" value="Succinate-semialdehyde dehydrogenase I"/>
    <property type="match status" value="1"/>
</dbReference>
<dbReference type="SUPFAM" id="SSF53720">
    <property type="entry name" value="ALDH-like"/>
    <property type="match status" value="1"/>
</dbReference>
<dbReference type="Gene3D" id="3.40.309.10">
    <property type="entry name" value="Aldehyde Dehydrogenase, Chain A, domain 2"/>
    <property type="match status" value="1"/>
</dbReference>
<dbReference type="CDD" id="cd07103">
    <property type="entry name" value="ALDH_F5_SSADH_GabD"/>
    <property type="match status" value="1"/>
</dbReference>
<dbReference type="PROSITE" id="PS00070">
    <property type="entry name" value="ALDEHYDE_DEHYDR_CYS"/>
    <property type="match status" value="1"/>
</dbReference>
<dbReference type="GO" id="GO:0004777">
    <property type="term" value="F:succinate-semialdehyde dehydrogenase (NAD+) activity"/>
    <property type="evidence" value="ECO:0007669"/>
    <property type="project" value="TreeGrafter"/>
</dbReference>
<dbReference type="Pfam" id="PF00171">
    <property type="entry name" value="Aldedh"/>
    <property type="match status" value="1"/>
</dbReference>
<sequence length="486" mass="52493">MYRILHDQELFRSQCLINGHWRDAADKSVIEVINPANGKQLGTVPNCGEAETREAIEAAQAAFAVWSARTPLERGALLHAWERAIAENIEDLARLLTLEEGKPLAEARAEILQGASYFPWFAEEARRFSGEVTPVYRHGVQALTRHAPVGVAAAITPWNFPMSMIPRKVAPALAAGCTMVVKPASATPYSALAMAELAVRVGIPAGVFNVVTGSARRIGNEITANPLVRKLSFTGSTTVGLQLATQCGPTLKRISMELGGNAPFIVFDDADMDKAVTMAMACKFRNAGQTCICANRFLVQSGVVETFATNLLDHISDMRVGDGLKPETDMGPLINADAVAHTDALVKDAVEKGAQLLFGGKPHSLGGNFYEPTLLLGLTPQMRIFREEIFGPVAALMTFDDEEEAISLANDTEFGLASYICTRDMPRIWRLFNKLQYGMAGFNDAGLAAAETPFGGVKFSGIGREGSREGLQEYMETHYALLGGLN</sequence>
<dbReference type="PANTHER" id="PTHR43353:SF5">
    <property type="entry name" value="SUCCINATE-SEMIALDEHYDE DEHYDROGENASE, MITOCHONDRIAL"/>
    <property type="match status" value="1"/>
</dbReference>
<dbReference type="InterPro" id="IPR029510">
    <property type="entry name" value="Ald_DH_CS_GLU"/>
</dbReference>
<dbReference type="InterPro" id="IPR016163">
    <property type="entry name" value="Ald_DH_C"/>
</dbReference>
<feature type="domain" description="Aldehyde dehydrogenase" evidence="5">
    <location>
        <begin position="21"/>
        <end position="478"/>
    </location>
</feature>
<dbReference type="FunFam" id="3.40.605.10:FF:000005">
    <property type="entry name" value="Succinate-semialdehyde dehydrogenase I"/>
    <property type="match status" value="1"/>
</dbReference>
<comment type="similarity">
    <text evidence="1 4">Belongs to the aldehyde dehydrogenase family.</text>
</comment>
<proteinExistence type="inferred from homology"/>
<evidence type="ECO:0000256" key="3">
    <source>
        <dbReference type="PROSITE-ProRule" id="PRU10007"/>
    </source>
</evidence>
<organism evidence="6">
    <name type="scientific">uncultured Desulfovibrio sp</name>
    <dbReference type="NCBI Taxonomy" id="167968"/>
    <lineage>
        <taxon>Bacteria</taxon>
        <taxon>Pseudomonadati</taxon>
        <taxon>Thermodesulfobacteriota</taxon>
        <taxon>Desulfovibrionia</taxon>
        <taxon>Desulfovibrionales</taxon>
        <taxon>Desulfovibrionaceae</taxon>
        <taxon>Desulfovibrio</taxon>
        <taxon>environmental samples</taxon>
    </lineage>
</organism>
<dbReference type="InterPro" id="IPR016162">
    <property type="entry name" value="Ald_DH_N"/>
</dbReference>
<dbReference type="RefSeq" id="WP_227118563.1">
    <property type="nucleotide sequence ID" value="NZ_CABUEN010000001.1"/>
</dbReference>
<dbReference type="PROSITE" id="PS00687">
    <property type="entry name" value="ALDEHYDE_DEHYDR_GLU"/>
    <property type="match status" value="1"/>
</dbReference>
<reference evidence="6" key="1">
    <citation type="submission" date="2016-04" db="EMBL/GenBank/DDBJ databases">
        <authorList>
            <person name="Evans L.H."/>
            <person name="Alamgir A."/>
            <person name="Owens N."/>
            <person name="Weber N.D."/>
            <person name="Virtaneva K."/>
            <person name="Barbian K."/>
            <person name="Babar A."/>
            <person name="Rosenke K."/>
        </authorList>
    </citation>
    <scope>NUCLEOTIDE SEQUENCE</scope>
    <source>
        <strain evidence="6">92-2</strain>
    </source>
</reference>
<protein>
    <submittedName>
        <fullName evidence="6">Succinate-semialdehyde dehydrogenase I, NADP-dependent</fullName>
        <ecNumber evidence="6">1.2.1.16</ecNumber>
    </submittedName>
</protein>
<dbReference type="PANTHER" id="PTHR43353">
    <property type="entry name" value="SUCCINATE-SEMIALDEHYDE DEHYDROGENASE, MITOCHONDRIAL"/>
    <property type="match status" value="1"/>
</dbReference>
<dbReference type="EMBL" id="FLUP01000001">
    <property type="protein sequence ID" value="SBV97602.1"/>
    <property type="molecule type" value="Genomic_DNA"/>
</dbReference>
<dbReference type="EC" id="1.2.1.16" evidence="6"/>
<dbReference type="Gene3D" id="3.40.605.10">
    <property type="entry name" value="Aldehyde Dehydrogenase, Chain A, domain 1"/>
    <property type="match status" value="1"/>
</dbReference>
<dbReference type="InterPro" id="IPR016160">
    <property type="entry name" value="Ald_DH_CS_CYS"/>
</dbReference>
<dbReference type="GO" id="GO:0009450">
    <property type="term" value="P:gamma-aminobutyric acid catabolic process"/>
    <property type="evidence" value="ECO:0007669"/>
    <property type="project" value="TreeGrafter"/>
</dbReference>
<accession>A0A212JDV4</accession>
<dbReference type="InterPro" id="IPR050740">
    <property type="entry name" value="Aldehyde_DH_Superfamily"/>
</dbReference>
<dbReference type="AlphaFoldDB" id="A0A212JDV4"/>
<name>A0A212JDV4_9BACT</name>
<evidence type="ECO:0000256" key="2">
    <source>
        <dbReference type="ARBA" id="ARBA00023002"/>
    </source>
</evidence>
<dbReference type="InterPro" id="IPR015590">
    <property type="entry name" value="Aldehyde_DH_dom"/>
</dbReference>
<dbReference type="InterPro" id="IPR016161">
    <property type="entry name" value="Ald_DH/histidinol_DH"/>
</dbReference>
<evidence type="ECO:0000313" key="6">
    <source>
        <dbReference type="EMBL" id="SBV97602.1"/>
    </source>
</evidence>
<feature type="active site" evidence="3">
    <location>
        <position position="257"/>
    </location>
</feature>